<proteinExistence type="predicted"/>
<accession>A0ABQ0A573</accession>
<organism evidence="1 2">
    <name type="scientific">Sessilibacter corallicola</name>
    <dbReference type="NCBI Taxonomy" id="2904075"/>
    <lineage>
        <taxon>Bacteria</taxon>
        <taxon>Pseudomonadati</taxon>
        <taxon>Pseudomonadota</taxon>
        <taxon>Gammaproteobacteria</taxon>
        <taxon>Cellvibrionales</taxon>
        <taxon>Cellvibrionaceae</taxon>
        <taxon>Sessilibacter</taxon>
    </lineage>
</organism>
<gene>
    <name evidence="1" type="ORF">NBRC116591_06000</name>
</gene>
<sequence length="54" mass="6472">MRVTLINGHRKSELKESVLIYNYVDYSFAMQKPIFSKRLKEYRALDYTVIEPCI</sequence>
<keyword evidence="2" id="KW-1185">Reference proteome</keyword>
<protein>
    <submittedName>
        <fullName evidence="1">Uncharacterized protein</fullName>
    </submittedName>
</protein>
<dbReference type="EMBL" id="BAABWN010000002">
    <property type="protein sequence ID" value="GAA6166790.1"/>
    <property type="molecule type" value="Genomic_DNA"/>
</dbReference>
<dbReference type="Proteomes" id="UP001465153">
    <property type="component" value="Unassembled WGS sequence"/>
</dbReference>
<evidence type="ECO:0000313" key="2">
    <source>
        <dbReference type="Proteomes" id="UP001465153"/>
    </source>
</evidence>
<comment type="caution">
    <text evidence="1">The sequence shown here is derived from an EMBL/GenBank/DDBJ whole genome shotgun (WGS) entry which is preliminary data.</text>
</comment>
<name>A0ABQ0A573_9GAMM</name>
<evidence type="ECO:0000313" key="1">
    <source>
        <dbReference type="EMBL" id="GAA6166790.1"/>
    </source>
</evidence>
<reference evidence="1 2" key="1">
    <citation type="submission" date="2024-04" db="EMBL/GenBank/DDBJ databases">
        <title>Draft genome sequence of Sessilibacter corallicola NBRC 116591.</title>
        <authorList>
            <person name="Miyakawa T."/>
            <person name="Kusuya Y."/>
            <person name="Miura T."/>
        </authorList>
    </citation>
    <scope>NUCLEOTIDE SEQUENCE [LARGE SCALE GENOMIC DNA]</scope>
    <source>
        <strain evidence="1 2">KU-00831-HH</strain>
    </source>
</reference>